<dbReference type="Gene3D" id="3.10.100.10">
    <property type="entry name" value="Mannose-Binding Protein A, subunit A"/>
    <property type="match status" value="1"/>
</dbReference>
<dbReference type="InterPro" id="IPR001304">
    <property type="entry name" value="C-type_lectin-like"/>
</dbReference>
<dbReference type="Proteomes" id="UP000694380">
    <property type="component" value="Unplaced"/>
</dbReference>
<evidence type="ECO:0000256" key="1">
    <source>
        <dbReference type="ARBA" id="ARBA00022734"/>
    </source>
</evidence>
<evidence type="ECO:0000313" key="5">
    <source>
        <dbReference type="Ensembl" id="ENSCPBP00000011281.1"/>
    </source>
</evidence>
<feature type="domain" description="C-type lectin" evidence="4">
    <location>
        <begin position="114"/>
        <end position="228"/>
    </location>
</feature>
<sequence length="245" mass="26830">RLCASPRPLQALLALCVGLSIGTIALAVSSECPLRQPQPLPAGGTVGSGAGRVAAGGAPSYACPSLSQQGAPWRAGWEHWLLGFRGGGRLSPPLTSPGPPGSRAGCCPRGWLRFGDSCYWFSGKQKTWEESNLYCKAQNSHLVVINTQDEQLYIQQQTVPWYTWIGLSNRSGRWQWVDGSVYTMDWRAGQPDESDGHGLGGGEDCVYLHDDGLWNNAQCSRRYRWVCEEELKEHEMQPPLGQGGW</sequence>
<dbReference type="PANTHER" id="PTHR22803">
    <property type="entry name" value="MANNOSE, PHOSPHOLIPASE, LECTIN RECEPTOR RELATED"/>
    <property type="match status" value="1"/>
</dbReference>
<dbReference type="PROSITE" id="PS50041">
    <property type="entry name" value="C_TYPE_LECTIN_2"/>
    <property type="match status" value="1"/>
</dbReference>
<dbReference type="InterPro" id="IPR016187">
    <property type="entry name" value="CTDL_fold"/>
</dbReference>
<dbReference type="GO" id="GO:0030246">
    <property type="term" value="F:carbohydrate binding"/>
    <property type="evidence" value="ECO:0007669"/>
    <property type="project" value="UniProtKB-KW"/>
</dbReference>
<keyword evidence="1" id="KW-0430">Lectin</keyword>
<gene>
    <name evidence="5" type="primary">ASGR1</name>
</gene>
<dbReference type="InterPro" id="IPR050111">
    <property type="entry name" value="C-type_lectin/snaclec_domain"/>
</dbReference>
<feature type="chain" id="PRO_5034940098" evidence="3">
    <location>
        <begin position="28"/>
        <end position="245"/>
    </location>
</feature>
<evidence type="ECO:0000313" key="6">
    <source>
        <dbReference type="Proteomes" id="UP000694380"/>
    </source>
</evidence>
<dbReference type="SUPFAM" id="SSF56436">
    <property type="entry name" value="C-type lectin-like"/>
    <property type="match status" value="1"/>
</dbReference>
<reference evidence="5" key="2">
    <citation type="submission" date="2025-09" db="UniProtKB">
        <authorList>
            <consortium name="Ensembl"/>
        </authorList>
    </citation>
    <scope>IDENTIFICATION</scope>
</reference>
<keyword evidence="3" id="KW-0732">Signal</keyword>
<keyword evidence="6" id="KW-1185">Reference proteome</keyword>
<dbReference type="AlphaFoldDB" id="A0A8C3FQU7"/>
<evidence type="ECO:0000256" key="3">
    <source>
        <dbReference type="SAM" id="SignalP"/>
    </source>
</evidence>
<dbReference type="PROSITE" id="PS00615">
    <property type="entry name" value="C_TYPE_LECTIN_1"/>
    <property type="match status" value="1"/>
</dbReference>
<dbReference type="CDD" id="cd03590">
    <property type="entry name" value="CLECT_DC-SIGN_like"/>
    <property type="match status" value="1"/>
</dbReference>
<dbReference type="InterPro" id="IPR018378">
    <property type="entry name" value="C-type_lectin_CS"/>
</dbReference>
<dbReference type="Ensembl" id="ENSCPBT00000013520.1">
    <property type="protein sequence ID" value="ENSCPBP00000011281.1"/>
    <property type="gene ID" value="ENSCPBG00000008599.1"/>
</dbReference>
<organism evidence="5 6">
    <name type="scientific">Chrysemys picta bellii</name>
    <name type="common">Western painted turtle</name>
    <name type="synonym">Emys bellii</name>
    <dbReference type="NCBI Taxonomy" id="8478"/>
    <lineage>
        <taxon>Eukaryota</taxon>
        <taxon>Metazoa</taxon>
        <taxon>Chordata</taxon>
        <taxon>Craniata</taxon>
        <taxon>Vertebrata</taxon>
        <taxon>Euteleostomi</taxon>
        <taxon>Archelosauria</taxon>
        <taxon>Testudinata</taxon>
        <taxon>Testudines</taxon>
        <taxon>Cryptodira</taxon>
        <taxon>Durocryptodira</taxon>
        <taxon>Testudinoidea</taxon>
        <taxon>Emydidae</taxon>
        <taxon>Chrysemys</taxon>
    </lineage>
</organism>
<dbReference type="GeneTree" id="ENSGT00940000161727"/>
<dbReference type="SMART" id="SM00034">
    <property type="entry name" value="CLECT"/>
    <property type="match status" value="1"/>
</dbReference>
<keyword evidence="2" id="KW-1015">Disulfide bond</keyword>
<reference evidence="5" key="1">
    <citation type="submission" date="2025-08" db="UniProtKB">
        <authorList>
            <consortium name="Ensembl"/>
        </authorList>
    </citation>
    <scope>IDENTIFICATION</scope>
</reference>
<evidence type="ECO:0000256" key="2">
    <source>
        <dbReference type="ARBA" id="ARBA00023157"/>
    </source>
</evidence>
<evidence type="ECO:0000259" key="4">
    <source>
        <dbReference type="PROSITE" id="PS50041"/>
    </source>
</evidence>
<protein>
    <submittedName>
        <fullName evidence="5">Asialoglycoprotein receptor 1</fullName>
    </submittedName>
</protein>
<accession>A0A8C3FQU7</accession>
<feature type="signal peptide" evidence="3">
    <location>
        <begin position="1"/>
        <end position="27"/>
    </location>
</feature>
<dbReference type="InterPro" id="IPR033989">
    <property type="entry name" value="CD209-like_CTLD"/>
</dbReference>
<dbReference type="Pfam" id="PF00059">
    <property type="entry name" value="Lectin_C"/>
    <property type="match status" value="1"/>
</dbReference>
<name>A0A8C3FQU7_CHRPI</name>
<dbReference type="InterPro" id="IPR016186">
    <property type="entry name" value="C-type_lectin-like/link_sf"/>
</dbReference>
<proteinExistence type="predicted"/>